<protein>
    <recommendedName>
        <fullName evidence="3">SynChlorMet cassette protein ScmC</fullName>
    </recommendedName>
</protein>
<dbReference type="AlphaFoldDB" id="A0A917S1M9"/>
<accession>A0A917S1M9</accession>
<gene>
    <name evidence="1" type="ORF">GCM10007968_13490</name>
</gene>
<reference evidence="1" key="1">
    <citation type="journal article" date="2014" name="Int. J. Syst. Evol. Microbiol.">
        <title>Complete genome sequence of Corynebacterium casei LMG S-19264T (=DSM 44701T), isolated from a smear-ripened cheese.</title>
        <authorList>
            <consortium name="US DOE Joint Genome Institute (JGI-PGF)"/>
            <person name="Walter F."/>
            <person name="Albersmeier A."/>
            <person name="Kalinowski J."/>
            <person name="Ruckert C."/>
        </authorList>
    </citation>
    <scope>NUCLEOTIDE SEQUENCE</scope>
    <source>
        <strain evidence="1">JCM 15325</strain>
    </source>
</reference>
<name>A0A917S1M9_9BACL</name>
<dbReference type="RefSeq" id="WP_188802320.1">
    <property type="nucleotide sequence ID" value="NZ_BMOK01000004.1"/>
</dbReference>
<proteinExistence type="predicted"/>
<comment type="caution">
    <text evidence="1">The sequence shown here is derived from an EMBL/GenBank/DDBJ whole genome shotgun (WGS) entry which is preliminary data.</text>
</comment>
<sequence>MTIKTAEVDEHTIQFSCDSARLWALIKENFRFVSFSKPADLSVTIQDGYGAPFAGFDVETQRTGHSVVYTRPDYRIESDPGFKQATIQVYDRLALKHALMNLYSSFIVFHNWGLMIHSSCVIDGGTAHMFSGTSGAGKSTAAQLSYPRPLLSDEASLLKITPDGVTVFNSPFRSDVSALAGGSPCPLASIQLLHQFPENRRDRLDKAAGLLQLMNKVFYWTNSPEEMAKVISLLKQLIEQVPVYDLYFQKSSAFWKLIS</sequence>
<organism evidence="1 2">
    <name type="scientific">Sporolactobacillus putidus</name>
    <dbReference type="NCBI Taxonomy" id="492735"/>
    <lineage>
        <taxon>Bacteria</taxon>
        <taxon>Bacillati</taxon>
        <taxon>Bacillota</taxon>
        <taxon>Bacilli</taxon>
        <taxon>Bacillales</taxon>
        <taxon>Sporolactobacillaceae</taxon>
        <taxon>Sporolactobacillus</taxon>
    </lineage>
</organism>
<reference evidence="1" key="2">
    <citation type="submission" date="2020-09" db="EMBL/GenBank/DDBJ databases">
        <authorList>
            <person name="Sun Q."/>
            <person name="Ohkuma M."/>
        </authorList>
    </citation>
    <scope>NUCLEOTIDE SEQUENCE</scope>
    <source>
        <strain evidence="1">JCM 15325</strain>
    </source>
</reference>
<dbReference type="EMBL" id="BMOK01000004">
    <property type="protein sequence ID" value="GGL50568.1"/>
    <property type="molecule type" value="Genomic_DNA"/>
</dbReference>
<dbReference type="Proteomes" id="UP000654670">
    <property type="component" value="Unassembled WGS sequence"/>
</dbReference>
<keyword evidence="2" id="KW-1185">Reference proteome</keyword>
<evidence type="ECO:0000313" key="2">
    <source>
        <dbReference type="Proteomes" id="UP000654670"/>
    </source>
</evidence>
<dbReference type="SUPFAM" id="SSF53795">
    <property type="entry name" value="PEP carboxykinase-like"/>
    <property type="match status" value="1"/>
</dbReference>
<evidence type="ECO:0000313" key="1">
    <source>
        <dbReference type="EMBL" id="GGL50568.1"/>
    </source>
</evidence>
<evidence type="ECO:0008006" key="3">
    <source>
        <dbReference type="Google" id="ProtNLM"/>
    </source>
</evidence>